<accession>A0A4R8DF67</accession>
<dbReference type="PROSITE" id="PS51257">
    <property type="entry name" value="PROKAR_LIPOPROTEIN"/>
    <property type="match status" value="1"/>
</dbReference>
<dbReference type="SUPFAM" id="SSF48452">
    <property type="entry name" value="TPR-like"/>
    <property type="match status" value="1"/>
</dbReference>
<evidence type="ECO:0000313" key="2">
    <source>
        <dbReference type="EMBL" id="TDW95884.1"/>
    </source>
</evidence>
<dbReference type="InterPro" id="IPR041662">
    <property type="entry name" value="SusD-like_2"/>
</dbReference>
<dbReference type="Pfam" id="PF12771">
    <property type="entry name" value="SusD-like_2"/>
    <property type="match status" value="2"/>
</dbReference>
<dbReference type="Proteomes" id="UP000294498">
    <property type="component" value="Unassembled WGS sequence"/>
</dbReference>
<keyword evidence="1" id="KW-0732">Signal</keyword>
<comment type="caution">
    <text evidence="2">The sequence shown here is derived from an EMBL/GenBank/DDBJ whole genome shotgun (WGS) entry which is preliminary data.</text>
</comment>
<organism evidence="2 3">
    <name type="scientific">Dinghuibacter silviterrae</name>
    <dbReference type="NCBI Taxonomy" id="1539049"/>
    <lineage>
        <taxon>Bacteria</taxon>
        <taxon>Pseudomonadati</taxon>
        <taxon>Bacteroidota</taxon>
        <taxon>Chitinophagia</taxon>
        <taxon>Chitinophagales</taxon>
        <taxon>Chitinophagaceae</taxon>
        <taxon>Dinghuibacter</taxon>
    </lineage>
</organism>
<proteinExistence type="predicted"/>
<feature type="signal peptide" evidence="1">
    <location>
        <begin position="1"/>
        <end position="23"/>
    </location>
</feature>
<dbReference type="InterPro" id="IPR011990">
    <property type="entry name" value="TPR-like_helical_dom_sf"/>
</dbReference>
<keyword evidence="3" id="KW-1185">Reference proteome</keyword>
<sequence length="587" mass="65165">MKRKHTYIILAGLIAMTSCQKFSTLNTNPNSLTPSGASSDYLMAGVLTNTATWYGDLGSGVLSGTMQQLYHDAYDYDLTDDQWDPGTFDWSGNYYTLNNNKLLLQQAQASKWDFHQGVALVMRAFNFGNIADFWGDAPDSMALSGDQGGVYNFPTFDNQQSIYTRVIADLKSAIPFFYGTTADHPEITAATQSSDVYYGGDPTKWKKFAYSLLLRYYLRLSAKMNVQAGVEAVADSVFQGTADDCTMPFPGVDKASSYQFCSVYNSASEFNRNKLCGTLTMTLKSLQDPRIVIMGEPIVTPSEVSASQFVPGDNTTLVNTVNNIRYINPAAAAAANYKQYNLATYAQDRPYGATGTTVKNLYDTSSVYVGIPPSYSGYPDFQYNLNLSGQQATSINNYVSYLRRDIYDNPKGSLLAQRLASYSEICFDLAEAALKGWNVNGSAATWYYNGIQASFATWQVFTTYQNDVNNYYGCVKNYNAYIAQPSVAFNGTLAQIIQQKWIAAWQACNEAYMDWRRTGYPSLTVGWASERAEIPVRFTYPNSELQNNITNAQGAINNLQTTPYIGPDGANSSWSKFWLIEGTNQPW</sequence>
<evidence type="ECO:0000256" key="1">
    <source>
        <dbReference type="SAM" id="SignalP"/>
    </source>
</evidence>
<protein>
    <submittedName>
        <fullName evidence="2">SusD-like starch-binding protein associating with outer membrane</fullName>
    </submittedName>
</protein>
<dbReference type="OrthoDB" id="9766256at2"/>
<dbReference type="AlphaFoldDB" id="A0A4R8DF67"/>
<gene>
    <name evidence="2" type="ORF">EDB95_3705</name>
</gene>
<dbReference type="Gene3D" id="1.25.40.390">
    <property type="match status" value="2"/>
</dbReference>
<evidence type="ECO:0000313" key="3">
    <source>
        <dbReference type="Proteomes" id="UP000294498"/>
    </source>
</evidence>
<reference evidence="2 3" key="1">
    <citation type="submission" date="2019-03" db="EMBL/GenBank/DDBJ databases">
        <title>Genomic Encyclopedia of Type Strains, Phase IV (KMG-IV): sequencing the most valuable type-strain genomes for metagenomic binning, comparative biology and taxonomic classification.</title>
        <authorList>
            <person name="Goeker M."/>
        </authorList>
    </citation>
    <scope>NUCLEOTIDE SEQUENCE [LARGE SCALE GENOMIC DNA]</scope>
    <source>
        <strain evidence="2 3">DSM 100059</strain>
    </source>
</reference>
<dbReference type="RefSeq" id="WP_133995656.1">
    <property type="nucleotide sequence ID" value="NZ_SODV01000002.1"/>
</dbReference>
<dbReference type="EMBL" id="SODV01000002">
    <property type="protein sequence ID" value="TDW95884.1"/>
    <property type="molecule type" value="Genomic_DNA"/>
</dbReference>
<name>A0A4R8DF67_9BACT</name>
<feature type="chain" id="PRO_5020440625" evidence="1">
    <location>
        <begin position="24"/>
        <end position="587"/>
    </location>
</feature>